<evidence type="ECO:0000313" key="5">
    <source>
        <dbReference type="Proteomes" id="UP001500575"/>
    </source>
</evidence>
<reference evidence="4 5" key="1">
    <citation type="journal article" date="2019" name="Int. J. Syst. Evol. Microbiol.">
        <title>The Global Catalogue of Microorganisms (GCM) 10K type strain sequencing project: providing services to taxonomists for standard genome sequencing and annotation.</title>
        <authorList>
            <consortium name="The Broad Institute Genomics Platform"/>
            <consortium name="The Broad Institute Genome Sequencing Center for Infectious Disease"/>
            <person name="Wu L."/>
            <person name="Ma J."/>
        </authorList>
    </citation>
    <scope>NUCLEOTIDE SEQUENCE [LARGE SCALE GENOMIC DNA]</scope>
    <source>
        <strain evidence="4 5">JCM 16021</strain>
    </source>
</reference>
<accession>A0ABN2Y9C2</accession>
<dbReference type="PROSITE" id="PS51186">
    <property type="entry name" value="GNAT"/>
    <property type="match status" value="2"/>
</dbReference>
<dbReference type="CDD" id="cd04301">
    <property type="entry name" value="NAT_SF"/>
    <property type="match status" value="1"/>
</dbReference>
<proteinExistence type="predicted"/>
<comment type="caution">
    <text evidence="4">The sequence shown here is derived from an EMBL/GenBank/DDBJ whole genome shotgun (WGS) entry which is preliminary data.</text>
</comment>
<protein>
    <recommendedName>
        <fullName evidence="3">N-acetyltransferase domain-containing protein</fullName>
    </recommendedName>
</protein>
<dbReference type="Proteomes" id="UP001500575">
    <property type="component" value="Unassembled WGS sequence"/>
</dbReference>
<dbReference type="PANTHER" id="PTHR43877:SF1">
    <property type="entry name" value="ACETYLTRANSFERASE"/>
    <property type="match status" value="1"/>
</dbReference>
<dbReference type="Gene3D" id="3.40.630.30">
    <property type="match status" value="1"/>
</dbReference>
<dbReference type="InterPro" id="IPR050832">
    <property type="entry name" value="Bact_Acetyltransf"/>
</dbReference>
<keyword evidence="1" id="KW-0808">Transferase</keyword>
<organism evidence="4 5">
    <name type="scientific">Nocardioides bigeumensis</name>
    <dbReference type="NCBI Taxonomy" id="433657"/>
    <lineage>
        <taxon>Bacteria</taxon>
        <taxon>Bacillati</taxon>
        <taxon>Actinomycetota</taxon>
        <taxon>Actinomycetes</taxon>
        <taxon>Propionibacteriales</taxon>
        <taxon>Nocardioidaceae</taxon>
        <taxon>Nocardioides</taxon>
    </lineage>
</organism>
<keyword evidence="2" id="KW-0012">Acyltransferase</keyword>
<evidence type="ECO:0000256" key="2">
    <source>
        <dbReference type="ARBA" id="ARBA00023315"/>
    </source>
</evidence>
<dbReference type="PANTHER" id="PTHR43877">
    <property type="entry name" value="AMINOALKYLPHOSPHONATE N-ACETYLTRANSFERASE-RELATED-RELATED"/>
    <property type="match status" value="1"/>
</dbReference>
<gene>
    <name evidence="4" type="ORF">GCM10009843_18320</name>
</gene>
<feature type="domain" description="N-acetyltransferase" evidence="3">
    <location>
        <begin position="170"/>
        <end position="327"/>
    </location>
</feature>
<dbReference type="SUPFAM" id="SSF55729">
    <property type="entry name" value="Acyl-CoA N-acyltransferases (Nat)"/>
    <property type="match status" value="2"/>
</dbReference>
<dbReference type="EMBL" id="BAAAQQ010000011">
    <property type="protein sequence ID" value="GAA2122935.1"/>
    <property type="molecule type" value="Genomic_DNA"/>
</dbReference>
<dbReference type="InterPro" id="IPR016181">
    <property type="entry name" value="Acyl_CoA_acyltransferase"/>
</dbReference>
<dbReference type="RefSeq" id="WP_344303396.1">
    <property type="nucleotide sequence ID" value="NZ_BAAAQQ010000011.1"/>
</dbReference>
<dbReference type="InterPro" id="IPR000182">
    <property type="entry name" value="GNAT_dom"/>
</dbReference>
<feature type="domain" description="N-acetyltransferase" evidence="3">
    <location>
        <begin position="6"/>
        <end position="160"/>
    </location>
</feature>
<dbReference type="Pfam" id="PF00583">
    <property type="entry name" value="Acetyltransf_1"/>
    <property type="match status" value="1"/>
</dbReference>
<evidence type="ECO:0000256" key="1">
    <source>
        <dbReference type="ARBA" id="ARBA00022679"/>
    </source>
</evidence>
<keyword evidence="5" id="KW-1185">Reference proteome</keyword>
<evidence type="ECO:0000313" key="4">
    <source>
        <dbReference type="EMBL" id="GAA2122935.1"/>
    </source>
</evidence>
<sequence>MATTTLHIVEVDPHDDHLLRAFWDNEQVAQRAERRDPVLRTYDALTATMRDPSPYYGRVLLAAVDGDELIGGVDVSWPLQDNTHLGEIEVNVRPDRWRQGIGRLLHETAIGRLRAQSRTTVIGEACESPDGDGPAVPFATALGYASSHLEHHLVLALPADVEELPPDAAYTVVTWAERCPDEHVAAYVAMRNQMETDVPIGDLELEPVLLDEERVRVSEARTARSYQRLVAAALHDAGGAMVGYSELFLPHGETYAQQDDTLVMPDHRGSRLGLRLKQANLALLHRDHPERKLLHTWTAPGNAAMIRTNERFGFRVVERMHEMQRKI</sequence>
<name>A0ABN2Y9C2_9ACTN</name>
<evidence type="ECO:0000259" key="3">
    <source>
        <dbReference type="PROSITE" id="PS51186"/>
    </source>
</evidence>